<keyword evidence="1" id="KW-0472">Membrane</keyword>
<keyword evidence="1" id="KW-1133">Transmembrane helix</keyword>
<reference evidence="3" key="1">
    <citation type="journal article" date="2019" name="Int. J. Syst. Evol. Microbiol.">
        <title>The Global Catalogue of Microorganisms (GCM) 10K type strain sequencing project: providing services to taxonomists for standard genome sequencing and annotation.</title>
        <authorList>
            <consortium name="The Broad Institute Genomics Platform"/>
            <consortium name="The Broad Institute Genome Sequencing Center for Infectious Disease"/>
            <person name="Wu L."/>
            <person name="Ma J."/>
        </authorList>
    </citation>
    <scope>NUCLEOTIDE SEQUENCE [LARGE SCALE GENOMIC DNA]</scope>
    <source>
        <strain evidence="3">CCUG 49339</strain>
    </source>
</reference>
<feature type="transmembrane region" description="Helical" evidence="1">
    <location>
        <begin position="84"/>
        <end position="117"/>
    </location>
</feature>
<sequence>MLTYILYWLLGLCGGFLAANWIPPIFEIGLGPFISTLILDPITFFFGMGCFFVGFLANAALVRNGIRGTLFLSKGYKIHIPKLVISYLVIANFCLVFLFNLSIAVLFLIFSIVYGMISLDIRQNWQYDGKQEDL</sequence>
<dbReference type="EMBL" id="JBHUEM010000045">
    <property type="protein sequence ID" value="MFD1738585.1"/>
    <property type="molecule type" value="Genomic_DNA"/>
</dbReference>
<protein>
    <submittedName>
        <fullName evidence="2">Uncharacterized protein</fullName>
    </submittedName>
</protein>
<evidence type="ECO:0000313" key="2">
    <source>
        <dbReference type="EMBL" id="MFD1738585.1"/>
    </source>
</evidence>
<dbReference type="RefSeq" id="WP_377929786.1">
    <property type="nucleotide sequence ID" value="NZ_JBHUEM010000045.1"/>
</dbReference>
<dbReference type="Proteomes" id="UP001597214">
    <property type="component" value="Unassembled WGS sequence"/>
</dbReference>
<proteinExistence type="predicted"/>
<name>A0ABW4LTZ6_9BACI</name>
<evidence type="ECO:0000256" key="1">
    <source>
        <dbReference type="SAM" id="Phobius"/>
    </source>
</evidence>
<keyword evidence="3" id="KW-1185">Reference proteome</keyword>
<accession>A0ABW4LTZ6</accession>
<gene>
    <name evidence="2" type="ORF">ACFSCX_18855</name>
</gene>
<evidence type="ECO:0000313" key="3">
    <source>
        <dbReference type="Proteomes" id="UP001597214"/>
    </source>
</evidence>
<organism evidence="2 3">
    <name type="scientific">Bacillus salitolerans</name>
    <dbReference type="NCBI Taxonomy" id="1437434"/>
    <lineage>
        <taxon>Bacteria</taxon>
        <taxon>Bacillati</taxon>
        <taxon>Bacillota</taxon>
        <taxon>Bacilli</taxon>
        <taxon>Bacillales</taxon>
        <taxon>Bacillaceae</taxon>
        <taxon>Bacillus</taxon>
    </lineage>
</organism>
<keyword evidence="1" id="KW-0812">Transmembrane</keyword>
<feature type="transmembrane region" description="Helical" evidence="1">
    <location>
        <begin position="42"/>
        <end position="63"/>
    </location>
</feature>
<comment type="caution">
    <text evidence="2">The sequence shown here is derived from an EMBL/GenBank/DDBJ whole genome shotgun (WGS) entry which is preliminary data.</text>
</comment>